<dbReference type="Gene3D" id="1.10.606.20">
    <property type="match status" value="1"/>
</dbReference>
<gene>
    <name evidence="2" type="ORF">EYF70_10725</name>
</gene>
<reference evidence="2 3" key="1">
    <citation type="submission" date="2019-02" db="EMBL/GenBank/DDBJ databases">
        <title>Draft Genome Sequences of Six Type Strains of the Genus Massilia.</title>
        <authorList>
            <person name="Miess H."/>
            <person name="Frediansyhah A."/>
            <person name="Gross H."/>
        </authorList>
    </citation>
    <scope>NUCLEOTIDE SEQUENCE [LARGE SCALE GENOMIC DNA]</scope>
    <source>
        <strain evidence="2 3">DSM 17472</strain>
    </source>
</reference>
<dbReference type="InterPro" id="IPR052559">
    <property type="entry name" value="V-haloperoxidase"/>
</dbReference>
<keyword evidence="3" id="KW-1185">Reference proteome</keyword>
<name>A0ABX5RRX3_9BURK</name>
<evidence type="ECO:0000256" key="1">
    <source>
        <dbReference type="SAM" id="SignalP"/>
    </source>
</evidence>
<evidence type="ECO:0000313" key="2">
    <source>
        <dbReference type="EMBL" id="QBI01261.1"/>
    </source>
</evidence>
<organism evidence="2 3">
    <name type="scientific">Pseudoduganella albidiflava</name>
    <dbReference type="NCBI Taxonomy" id="321983"/>
    <lineage>
        <taxon>Bacteria</taxon>
        <taxon>Pseudomonadati</taxon>
        <taxon>Pseudomonadota</taxon>
        <taxon>Betaproteobacteria</taxon>
        <taxon>Burkholderiales</taxon>
        <taxon>Oxalobacteraceae</taxon>
        <taxon>Telluria group</taxon>
        <taxon>Pseudoduganella</taxon>
    </lineage>
</organism>
<dbReference type="InterPro" id="IPR036938">
    <property type="entry name" value="PAP2/HPO_sf"/>
</dbReference>
<sequence length="434" mass="46594">MNRPHLPVRLRAAVALPIVLAAALCGCAHPPQGAPVVLVPDKANAVAHWHDIGAATVLAKAANAATEAEKYAAFPADMATLHLAMYDAAMAIDRRYRPFLFAPAQVDAQASLDAATASAAHGVLRVLFPGRAAGYQQAYEQFMAGLPDTPGKARGAALGSAAAAAHVARRAADGRATVLPPYAASDAAGRFRGSDPVNRFWPSIRPFTMTAMGQFRAPPPPALDSAQYAADVNEARELGGKTSARRTAEQLETARFHSEIPPPYFTRNFGRFARTTADPVEAARLMAAIYVNYSDAIGACLEAKYHYDMWRPQSAITLADTDGNPATTADPAWQPVLPTPNYPEYPAAHTCSVATLGELLRRYYGTSRVTFTWDSAVTKTSRTYTDTDALSEESRMARIWGGMHFRFGTSAGAAMGKEVARWTMEHAFMPQAPK</sequence>
<dbReference type="EMBL" id="CP036401">
    <property type="protein sequence ID" value="QBI01261.1"/>
    <property type="molecule type" value="Genomic_DNA"/>
</dbReference>
<dbReference type="CDD" id="cd03398">
    <property type="entry name" value="PAP2_haloperoxidase"/>
    <property type="match status" value="1"/>
</dbReference>
<feature type="chain" id="PRO_5045422885" evidence="1">
    <location>
        <begin position="22"/>
        <end position="434"/>
    </location>
</feature>
<dbReference type="PANTHER" id="PTHR34599">
    <property type="entry name" value="PEROXIDASE-RELATED"/>
    <property type="match status" value="1"/>
</dbReference>
<feature type="signal peptide" evidence="1">
    <location>
        <begin position="1"/>
        <end position="21"/>
    </location>
</feature>
<dbReference type="PROSITE" id="PS51257">
    <property type="entry name" value="PROKAR_LIPOPROTEIN"/>
    <property type="match status" value="1"/>
</dbReference>
<protein>
    <submittedName>
        <fullName evidence="2">Phosphatase PAP2 family protein</fullName>
    </submittedName>
</protein>
<dbReference type="SUPFAM" id="SSF48317">
    <property type="entry name" value="Acid phosphatase/Vanadium-dependent haloperoxidase"/>
    <property type="match status" value="1"/>
</dbReference>
<evidence type="ECO:0000313" key="3">
    <source>
        <dbReference type="Proteomes" id="UP000292307"/>
    </source>
</evidence>
<proteinExistence type="predicted"/>
<dbReference type="PANTHER" id="PTHR34599:SF1">
    <property type="entry name" value="PHOSPHATIDIC ACID PHOSPHATASE TYPE 2_HALOPEROXIDASE DOMAIN-CONTAINING PROTEIN"/>
    <property type="match status" value="1"/>
</dbReference>
<accession>A0ABX5RRX3</accession>
<dbReference type="Proteomes" id="UP000292307">
    <property type="component" value="Chromosome"/>
</dbReference>
<keyword evidence="1" id="KW-0732">Signal</keyword>
<dbReference type="RefSeq" id="WP_131145383.1">
    <property type="nucleotide sequence ID" value="NZ_CP036401.1"/>
</dbReference>